<evidence type="ECO:0000256" key="2">
    <source>
        <dbReference type="ARBA" id="ARBA00023125"/>
    </source>
</evidence>
<dbReference type="InterPro" id="IPR004111">
    <property type="entry name" value="Repressor_TetR_C"/>
</dbReference>
<keyword evidence="3" id="KW-0804">Transcription</keyword>
<dbReference type="InterPro" id="IPR009057">
    <property type="entry name" value="Homeodomain-like_sf"/>
</dbReference>
<dbReference type="Proteomes" id="UP000791080">
    <property type="component" value="Unassembled WGS sequence"/>
</dbReference>
<evidence type="ECO:0000256" key="1">
    <source>
        <dbReference type="ARBA" id="ARBA00023015"/>
    </source>
</evidence>
<comment type="caution">
    <text evidence="8">The sequence shown here is derived from an EMBL/GenBank/DDBJ whole genome shotgun (WGS) entry which is preliminary data.</text>
</comment>
<evidence type="ECO:0000313" key="9">
    <source>
        <dbReference type="Proteomes" id="UP000791080"/>
    </source>
</evidence>
<dbReference type="InterPro" id="IPR036271">
    <property type="entry name" value="Tet_transcr_reg_TetR-rel_C_sf"/>
</dbReference>
<proteinExistence type="predicted"/>
<dbReference type="PANTHER" id="PTHR33204:SF18">
    <property type="entry name" value="TRANSCRIPTIONAL REGULATORY PROTEIN"/>
    <property type="match status" value="1"/>
</dbReference>
<dbReference type="PROSITE" id="PS51118">
    <property type="entry name" value="HTH_HXLR"/>
    <property type="match status" value="1"/>
</dbReference>
<dbReference type="SUPFAM" id="SSF46689">
    <property type="entry name" value="Homeodomain-like"/>
    <property type="match status" value="1"/>
</dbReference>
<dbReference type="RefSeq" id="WP_051313987.1">
    <property type="nucleotide sequence ID" value="NZ_AUBJ02000001.1"/>
</dbReference>
<dbReference type="InterPro" id="IPR036388">
    <property type="entry name" value="WH-like_DNA-bd_sf"/>
</dbReference>
<dbReference type="InterPro" id="IPR036390">
    <property type="entry name" value="WH_DNA-bd_sf"/>
</dbReference>
<keyword evidence="1" id="KW-0805">Transcription regulation</keyword>
<evidence type="ECO:0000259" key="7">
    <source>
        <dbReference type="PROSITE" id="PS51118"/>
    </source>
</evidence>
<dbReference type="Pfam" id="PF01638">
    <property type="entry name" value="HxlR"/>
    <property type="match status" value="1"/>
</dbReference>
<feature type="domain" description="HTH hxlR-type" evidence="7">
    <location>
        <begin position="300"/>
        <end position="398"/>
    </location>
</feature>
<protein>
    <submittedName>
        <fullName evidence="8">Transcriptional regulator, HxlR family /transcriptional regulator, TetR family</fullName>
    </submittedName>
</protein>
<keyword evidence="2 4" id="KW-0238">DNA-binding</keyword>
<feature type="region of interest" description="Disordered" evidence="5">
    <location>
        <begin position="271"/>
        <end position="299"/>
    </location>
</feature>
<dbReference type="Gene3D" id="1.10.357.10">
    <property type="entry name" value="Tetracycline Repressor, domain 2"/>
    <property type="match status" value="1"/>
</dbReference>
<evidence type="ECO:0000256" key="4">
    <source>
        <dbReference type="PROSITE-ProRule" id="PRU00335"/>
    </source>
</evidence>
<name>A0ABT1JN34_ACTCY</name>
<feature type="domain" description="HTH tetR-type" evidence="6">
    <location>
        <begin position="16"/>
        <end position="76"/>
    </location>
</feature>
<gene>
    <name evidence="8" type="ORF">G443_004191</name>
</gene>
<sequence>MAEDDDRAAERSGRTGLTVERIVRAAIAVADEEGLPALSMRRLAVELDAGAMSLYRHVPGRAALTALMTEEVFGEIRHPVPGPSGWRARLELAARQERSMYRRHPWVLGVVAMTARPPLGPKVLAAAEWVAASAVAAGLSPVEARRVYVTLGDYVQGAALYELVEARARETSGVDAATWWESRLPDLRALFEGGDLPTLAASVVGVDPSAADRTLVSDEGFEFGLARVLDGIGVLVADRARGSVAARPGEDAGQTIPREYQKVTSVLAGAGARTPEPASGPDPTEDHPAATEDSGHPLDGPVAAALATLGRRWVPEILYVLHRGAARFVDLLSAIPGLSRRVLSERLVLLTEEGLVERRVADGSAPRNDYRLTARGRELDAVFRALDGWAAGGDARERTTASE</sequence>
<reference evidence="8 9" key="1">
    <citation type="submission" date="2022-06" db="EMBL/GenBank/DDBJ databases">
        <title>Genomic Encyclopedia of Type Strains, Phase I: the one thousand microbial genomes (KMG-I) project.</title>
        <authorList>
            <person name="Kyrpides N."/>
        </authorList>
    </citation>
    <scope>NUCLEOTIDE SEQUENCE [LARGE SCALE GENOMIC DNA]</scope>
    <source>
        <strain evidence="8 9">DSM 43889</strain>
    </source>
</reference>
<dbReference type="Pfam" id="PF02909">
    <property type="entry name" value="TetR_C_1"/>
    <property type="match status" value="1"/>
</dbReference>
<dbReference type="SUPFAM" id="SSF48498">
    <property type="entry name" value="Tetracyclin repressor-like, C-terminal domain"/>
    <property type="match status" value="1"/>
</dbReference>
<dbReference type="Gene3D" id="1.10.10.60">
    <property type="entry name" value="Homeodomain-like"/>
    <property type="match status" value="1"/>
</dbReference>
<accession>A0ABT1JN34</accession>
<dbReference type="PROSITE" id="PS50977">
    <property type="entry name" value="HTH_TETR_2"/>
    <property type="match status" value="1"/>
</dbReference>
<dbReference type="EMBL" id="AUBJ02000001">
    <property type="protein sequence ID" value="MCP2333921.1"/>
    <property type="molecule type" value="Genomic_DNA"/>
</dbReference>
<dbReference type="InterPro" id="IPR001647">
    <property type="entry name" value="HTH_TetR"/>
</dbReference>
<dbReference type="SUPFAM" id="SSF46785">
    <property type="entry name" value="Winged helix' DNA-binding domain"/>
    <property type="match status" value="1"/>
</dbReference>
<feature type="DNA-binding region" description="H-T-H motif" evidence="4">
    <location>
        <begin position="39"/>
        <end position="58"/>
    </location>
</feature>
<dbReference type="InterPro" id="IPR002577">
    <property type="entry name" value="HTH_HxlR"/>
</dbReference>
<evidence type="ECO:0000256" key="3">
    <source>
        <dbReference type="ARBA" id="ARBA00023163"/>
    </source>
</evidence>
<organism evidence="8 9">
    <name type="scientific">Actinoalloteichus caeruleus DSM 43889</name>
    <dbReference type="NCBI Taxonomy" id="1120930"/>
    <lineage>
        <taxon>Bacteria</taxon>
        <taxon>Bacillati</taxon>
        <taxon>Actinomycetota</taxon>
        <taxon>Actinomycetes</taxon>
        <taxon>Pseudonocardiales</taxon>
        <taxon>Pseudonocardiaceae</taxon>
        <taxon>Actinoalloteichus</taxon>
        <taxon>Actinoalloteichus cyanogriseus</taxon>
    </lineage>
</organism>
<keyword evidence="9" id="KW-1185">Reference proteome</keyword>
<dbReference type="PANTHER" id="PTHR33204">
    <property type="entry name" value="TRANSCRIPTIONAL REGULATOR, MARR FAMILY"/>
    <property type="match status" value="1"/>
</dbReference>
<evidence type="ECO:0000313" key="8">
    <source>
        <dbReference type="EMBL" id="MCP2333921.1"/>
    </source>
</evidence>
<evidence type="ECO:0000256" key="5">
    <source>
        <dbReference type="SAM" id="MobiDB-lite"/>
    </source>
</evidence>
<dbReference type="Gene3D" id="1.10.10.10">
    <property type="entry name" value="Winged helix-like DNA-binding domain superfamily/Winged helix DNA-binding domain"/>
    <property type="match status" value="1"/>
</dbReference>
<evidence type="ECO:0000259" key="6">
    <source>
        <dbReference type="PROSITE" id="PS50977"/>
    </source>
</evidence>
<feature type="compositionally biased region" description="Basic and acidic residues" evidence="5">
    <location>
        <begin position="284"/>
        <end position="296"/>
    </location>
</feature>